<accession>F6I215</accession>
<sequence length="71" mass="7994">MDFNWVIKGEDSNFSSIDLLKGKRKADTSKNGGPGCAWMLKRIEAFGILNAFGELQGNATTYRLYEDLFQD</sequence>
<dbReference type="HOGENOM" id="CLU_2745267_0_0_1"/>
<evidence type="ECO:0000313" key="2">
    <source>
        <dbReference type="Proteomes" id="UP000009183"/>
    </source>
</evidence>
<evidence type="ECO:0000313" key="1">
    <source>
        <dbReference type="EMBL" id="CCB60982.1"/>
    </source>
</evidence>
<dbReference type="EMBL" id="FN596525">
    <property type="protein sequence ID" value="CCB60982.1"/>
    <property type="molecule type" value="Genomic_DNA"/>
</dbReference>
<dbReference type="PaxDb" id="29760-VIT_00s0361g00070.t01"/>
<protein>
    <submittedName>
        <fullName evidence="1">Uncharacterized protein</fullName>
    </submittedName>
</protein>
<dbReference type="AlphaFoldDB" id="F6I215"/>
<dbReference type="InParanoid" id="F6I215"/>
<name>F6I215_VITVI</name>
<proteinExistence type="predicted"/>
<gene>
    <name evidence="1" type="ORF">VIT_00s0361g00070</name>
</gene>
<organism evidence="1 2">
    <name type="scientific">Vitis vinifera</name>
    <name type="common">Grape</name>
    <dbReference type="NCBI Taxonomy" id="29760"/>
    <lineage>
        <taxon>Eukaryota</taxon>
        <taxon>Viridiplantae</taxon>
        <taxon>Streptophyta</taxon>
        <taxon>Embryophyta</taxon>
        <taxon>Tracheophyta</taxon>
        <taxon>Spermatophyta</taxon>
        <taxon>Magnoliopsida</taxon>
        <taxon>eudicotyledons</taxon>
        <taxon>Gunneridae</taxon>
        <taxon>Pentapetalae</taxon>
        <taxon>rosids</taxon>
        <taxon>Vitales</taxon>
        <taxon>Vitaceae</taxon>
        <taxon>Viteae</taxon>
        <taxon>Vitis</taxon>
    </lineage>
</organism>
<reference evidence="2" key="1">
    <citation type="journal article" date="2007" name="Nature">
        <title>The grapevine genome sequence suggests ancestral hexaploidization in major angiosperm phyla.</title>
        <authorList>
            <consortium name="The French-Italian Public Consortium for Grapevine Genome Characterization."/>
            <person name="Jaillon O."/>
            <person name="Aury J.-M."/>
            <person name="Noel B."/>
            <person name="Policriti A."/>
            <person name="Clepet C."/>
            <person name="Casagrande A."/>
            <person name="Choisne N."/>
            <person name="Aubourg S."/>
            <person name="Vitulo N."/>
            <person name="Jubin C."/>
            <person name="Vezzi A."/>
            <person name="Legeai F."/>
            <person name="Hugueney P."/>
            <person name="Dasilva C."/>
            <person name="Horner D."/>
            <person name="Mica E."/>
            <person name="Jublot D."/>
            <person name="Poulain J."/>
            <person name="Bruyere C."/>
            <person name="Billault A."/>
            <person name="Segurens B."/>
            <person name="Gouyvenoux M."/>
            <person name="Ugarte E."/>
            <person name="Cattonaro F."/>
            <person name="Anthouard V."/>
            <person name="Vico V."/>
            <person name="Del Fabbro C."/>
            <person name="Alaux M."/>
            <person name="Di Gaspero G."/>
            <person name="Dumas V."/>
            <person name="Felice N."/>
            <person name="Paillard S."/>
            <person name="Juman I."/>
            <person name="Moroldo M."/>
            <person name="Scalabrin S."/>
            <person name="Canaguier A."/>
            <person name="Le Clainche I."/>
            <person name="Malacrida G."/>
            <person name="Durand E."/>
            <person name="Pesole G."/>
            <person name="Laucou V."/>
            <person name="Chatelet P."/>
            <person name="Merdinoglu D."/>
            <person name="Delledonne M."/>
            <person name="Pezzotti M."/>
            <person name="Lecharny A."/>
            <person name="Scarpelli C."/>
            <person name="Artiguenave F."/>
            <person name="Pe M.E."/>
            <person name="Valle G."/>
            <person name="Morgante M."/>
            <person name="Caboche M."/>
            <person name="Adam-Blondon A.-F."/>
            <person name="Weissenbach J."/>
            <person name="Quetier F."/>
            <person name="Wincker P."/>
        </authorList>
    </citation>
    <scope>NUCLEOTIDE SEQUENCE [LARGE SCALE GENOMIC DNA]</scope>
    <source>
        <strain evidence="2">cv. Pinot noir / PN40024</strain>
    </source>
</reference>
<dbReference type="Proteomes" id="UP000009183">
    <property type="component" value="Unassembled WGS sequence, unordered"/>
</dbReference>
<dbReference type="STRING" id="29760.F6I215"/>
<keyword evidence="2" id="KW-1185">Reference proteome</keyword>